<dbReference type="EMBL" id="VNKQ01000007">
    <property type="protein sequence ID" value="KAG0649913.1"/>
    <property type="molecule type" value="Genomic_DNA"/>
</dbReference>
<comment type="caution">
    <text evidence="1">The sequence shown here is derived from an EMBL/GenBank/DDBJ whole genome shotgun (WGS) entry which is preliminary data.</text>
</comment>
<dbReference type="PANTHER" id="PTHR14614:SF132">
    <property type="entry name" value="PROTEIN-LYSINE METHYLTRANSFERASE C42C1.13"/>
    <property type="match status" value="1"/>
</dbReference>
<evidence type="ECO:0000313" key="1">
    <source>
        <dbReference type="EMBL" id="KAG0649913.1"/>
    </source>
</evidence>
<protein>
    <submittedName>
        <fullName evidence="1">Non sense mediated decay family</fullName>
    </submittedName>
</protein>
<dbReference type="PANTHER" id="PTHR14614">
    <property type="entry name" value="HEPATOCELLULAR CARCINOMA-ASSOCIATED ANTIGEN"/>
    <property type="match status" value="1"/>
</dbReference>
<dbReference type="SUPFAM" id="SSF53335">
    <property type="entry name" value="S-adenosyl-L-methionine-dependent methyltransferases"/>
    <property type="match status" value="1"/>
</dbReference>
<dbReference type="AlphaFoldDB" id="A0A9P6VKV8"/>
<gene>
    <name evidence="1" type="ORF">D0Z07_3698</name>
</gene>
<organism evidence="1 2">
    <name type="scientific">Hyphodiscus hymeniophilus</name>
    <dbReference type="NCBI Taxonomy" id="353542"/>
    <lineage>
        <taxon>Eukaryota</taxon>
        <taxon>Fungi</taxon>
        <taxon>Dikarya</taxon>
        <taxon>Ascomycota</taxon>
        <taxon>Pezizomycotina</taxon>
        <taxon>Leotiomycetes</taxon>
        <taxon>Helotiales</taxon>
        <taxon>Hyphodiscaceae</taxon>
        <taxon>Hyphodiscus</taxon>
    </lineage>
</organism>
<dbReference type="InterPro" id="IPR019410">
    <property type="entry name" value="Methyltransf_16"/>
</dbReference>
<dbReference type="OrthoDB" id="413520at2759"/>
<sequence>MHYIRFLKPPRPLITASPASLSAKITVTTDLGESFLLSNVSLVVELEFKDGTSVLGEGKGREFVWKGRDGMRALEILIQVPVSKGGRKIGSEMVRMLVGPKEDALAVDSFRKILDMQHQNDDSGEIGGIVPIRSMAIDINPGAKRDDTPGVGMAQRVFSMGSGNSQKGLRIWEETGESIARHIWDAGLVFSSCLAFLSLSDSTRSLSHAQKLPILKKALQRPNLRVLELGAGCGIVGITLASSIALHSVLLSDLPAASSILSRNLSTLPLPIRPKLSSQVLDWSSSLPSNVASTRWDLVLVADCTYNPDVVPDLVATLGRIVERRVVGKETLVALAMKVRHESEMVFFDLMRERGFVVRETIKIPLPVLGGEREEIEIFVFAYRD</sequence>
<dbReference type="Proteomes" id="UP000785200">
    <property type="component" value="Unassembled WGS sequence"/>
</dbReference>
<accession>A0A9P6VKV8</accession>
<evidence type="ECO:0000313" key="2">
    <source>
        <dbReference type="Proteomes" id="UP000785200"/>
    </source>
</evidence>
<dbReference type="InterPro" id="IPR029063">
    <property type="entry name" value="SAM-dependent_MTases_sf"/>
</dbReference>
<keyword evidence="2" id="KW-1185">Reference proteome</keyword>
<reference evidence="1" key="1">
    <citation type="submission" date="2019-07" db="EMBL/GenBank/DDBJ databases">
        <title>Hyphodiscus hymeniophilus genome sequencing and assembly.</title>
        <authorList>
            <person name="Kramer G."/>
            <person name="Nodwell J."/>
        </authorList>
    </citation>
    <scope>NUCLEOTIDE SEQUENCE</scope>
    <source>
        <strain evidence="1">ATCC 34498</strain>
    </source>
</reference>
<dbReference type="Gene3D" id="3.40.50.150">
    <property type="entry name" value="Vaccinia Virus protein VP39"/>
    <property type="match status" value="1"/>
</dbReference>
<dbReference type="Pfam" id="PF10294">
    <property type="entry name" value="Methyltransf_16"/>
    <property type="match status" value="1"/>
</dbReference>
<dbReference type="GO" id="GO:0008757">
    <property type="term" value="F:S-adenosylmethionine-dependent methyltransferase activity"/>
    <property type="evidence" value="ECO:0007669"/>
    <property type="project" value="UniProtKB-ARBA"/>
</dbReference>
<proteinExistence type="predicted"/>
<name>A0A9P6VKV8_9HELO</name>
<dbReference type="GO" id="GO:0005829">
    <property type="term" value="C:cytosol"/>
    <property type="evidence" value="ECO:0007669"/>
    <property type="project" value="TreeGrafter"/>
</dbReference>